<reference evidence="2" key="1">
    <citation type="journal article" date="2022" name="Mol. Ecol. Resour.">
        <title>The genomes of chicory, endive, great burdock and yacon provide insights into Asteraceae palaeo-polyploidization history and plant inulin production.</title>
        <authorList>
            <person name="Fan W."/>
            <person name="Wang S."/>
            <person name="Wang H."/>
            <person name="Wang A."/>
            <person name="Jiang F."/>
            <person name="Liu H."/>
            <person name="Zhao H."/>
            <person name="Xu D."/>
            <person name="Zhang Y."/>
        </authorList>
    </citation>
    <scope>NUCLEOTIDE SEQUENCE [LARGE SCALE GENOMIC DNA]</scope>
    <source>
        <strain evidence="2">cv. Niubang</strain>
    </source>
</reference>
<evidence type="ECO:0000313" key="1">
    <source>
        <dbReference type="EMBL" id="KAI3673285.1"/>
    </source>
</evidence>
<protein>
    <submittedName>
        <fullName evidence="1">Uncharacterized protein</fullName>
    </submittedName>
</protein>
<reference evidence="1 2" key="2">
    <citation type="journal article" date="2022" name="Mol. Ecol. Resour.">
        <title>The genomes of chicory, endive, great burdock and yacon provide insights into Asteraceae paleo-polyploidization history and plant inulin production.</title>
        <authorList>
            <person name="Fan W."/>
            <person name="Wang S."/>
            <person name="Wang H."/>
            <person name="Wang A."/>
            <person name="Jiang F."/>
            <person name="Liu H."/>
            <person name="Zhao H."/>
            <person name="Xu D."/>
            <person name="Zhang Y."/>
        </authorList>
    </citation>
    <scope>NUCLEOTIDE SEQUENCE [LARGE SCALE GENOMIC DNA]</scope>
    <source>
        <strain evidence="2">cv. Niubang</strain>
    </source>
</reference>
<evidence type="ECO:0000313" key="2">
    <source>
        <dbReference type="Proteomes" id="UP001055879"/>
    </source>
</evidence>
<comment type="caution">
    <text evidence="1">The sequence shown here is derived from an EMBL/GenBank/DDBJ whole genome shotgun (WGS) entry which is preliminary data.</text>
</comment>
<sequence>MVAGVLPSPATLLLLTAITLLLWFTTTTTTTITAIFNRQPPTSVDKIHIQQQDHHHHHLPYPPARRTLHTNKAILPPAATQFNFSPFIYGRHHHRKTHHSPFVPRSKIDPRYGVETHLVPTGPNPLHH</sequence>
<proteinExistence type="predicted"/>
<dbReference type="Proteomes" id="UP001055879">
    <property type="component" value="Linkage Group LG15"/>
</dbReference>
<gene>
    <name evidence="1" type="ORF">L6452_39402</name>
</gene>
<accession>A0ACB8XS61</accession>
<keyword evidence="2" id="KW-1185">Reference proteome</keyword>
<organism evidence="1 2">
    <name type="scientific">Arctium lappa</name>
    <name type="common">Greater burdock</name>
    <name type="synonym">Lappa major</name>
    <dbReference type="NCBI Taxonomy" id="4217"/>
    <lineage>
        <taxon>Eukaryota</taxon>
        <taxon>Viridiplantae</taxon>
        <taxon>Streptophyta</taxon>
        <taxon>Embryophyta</taxon>
        <taxon>Tracheophyta</taxon>
        <taxon>Spermatophyta</taxon>
        <taxon>Magnoliopsida</taxon>
        <taxon>eudicotyledons</taxon>
        <taxon>Gunneridae</taxon>
        <taxon>Pentapetalae</taxon>
        <taxon>asterids</taxon>
        <taxon>campanulids</taxon>
        <taxon>Asterales</taxon>
        <taxon>Asteraceae</taxon>
        <taxon>Carduoideae</taxon>
        <taxon>Cardueae</taxon>
        <taxon>Arctiinae</taxon>
        <taxon>Arctium</taxon>
    </lineage>
</organism>
<dbReference type="EMBL" id="CM042061">
    <property type="protein sequence ID" value="KAI3673285.1"/>
    <property type="molecule type" value="Genomic_DNA"/>
</dbReference>
<name>A0ACB8XS61_ARCLA</name>